<keyword evidence="4 7" id="KW-0732">Signal</keyword>
<comment type="subcellular location">
    <subcellularLocation>
        <location evidence="1 7">Periplasm</location>
    </subcellularLocation>
</comment>
<keyword evidence="5 7" id="KW-0574">Periplasm</keyword>
<dbReference type="InterPro" id="IPR017585">
    <property type="entry name" value="SAF_FlgA"/>
</dbReference>
<dbReference type="PANTHER" id="PTHR36307:SF1">
    <property type="entry name" value="FLAGELLA BASAL BODY P-RING FORMATION PROTEIN FLGA"/>
    <property type="match status" value="1"/>
</dbReference>
<evidence type="ECO:0000256" key="4">
    <source>
        <dbReference type="ARBA" id="ARBA00022729"/>
    </source>
</evidence>
<dbReference type="Gene3D" id="2.30.30.760">
    <property type="match status" value="1"/>
</dbReference>
<feature type="chain" id="PRO_5007746960" description="Flagella basal body P-ring formation protein FlgA" evidence="7">
    <location>
        <begin position="20"/>
        <end position="229"/>
    </location>
</feature>
<dbReference type="RefSeq" id="WP_036275194.1">
    <property type="nucleotide sequence ID" value="NZ_CP014476.1"/>
</dbReference>
<proteinExistence type="inferred from homology"/>
<dbReference type="Pfam" id="PF13144">
    <property type="entry name" value="ChapFlgA"/>
    <property type="match status" value="1"/>
</dbReference>
<keyword evidence="7" id="KW-1005">Bacterial flagellum biogenesis</keyword>
<evidence type="ECO:0000256" key="3">
    <source>
        <dbReference type="ARBA" id="ARBA00014754"/>
    </source>
</evidence>
<dbReference type="InterPro" id="IPR041231">
    <property type="entry name" value="FlgA_N"/>
</dbReference>
<keyword evidence="10" id="KW-1185">Reference proteome</keyword>
<protein>
    <recommendedName>
        <fullName evidence="3 7">Flagella basal body P-ring formation protein FlgA</fullName>
    </recommendedName>
</protein>
<dbReference type="GO" id="GO:0042597">
    <property type="term" value="C:periplasmic space"/>
    <property type="evidence" value="ECO:0007669"/>
    <property type="project" value="UniProtKB-SubCell"/>
</dbReference>
<evidence type="ECO:0000313" key="9">
    <source>
        <dbReference type="EMBL" id="AMK77573.1"/>
    </source>
</evidence>
<dbReference type="InterPro" id="IPR013974">
    <property type="entry name" value="SAF"/>
</dbReference>
<name>A0A126T654_9GAMM</name>
<sequence>MKIKNLSVVLLWISEMALAGPMQSVPLIQDAVNQYISTNLEPGGKYEIGGAQIDPRLQLPQCEQALQVFTQSGQVKPGRNTVGVRCHGERGWTIYSMVSIRSFKDVLVLNRSLQRNDVIRAEYLSAETRDIGLLQQGYLTELDDVVDKQAVRNIPAGSVLSKLHVTELTLVKRGERVNIQSGKAGVLISAVGTAMADGAKGQKINVKNLSSQRVIQATVVDSGQVSVYF</sequence>
<organism evidence="9 10">
    <name type="scientific">Methylomonas denitrificans</name>
    <dbReference type="NCBI Taxonomy" id="1538553"/>
    <lineage>
        <taxon>Bacteria</taxon>
        <taxon>Pseudomonadati</taxon>
        <taxon>Pseudomonadota</taxon>
        <taxon>Gammaproteobacteria</taxon>
        <taxon>Methylococcales</taxon>
        <taxon>Methylococcaceae</taxon>
        <taxon>Methylomonas</taxon>
    </lineage>
</organism>
<feature type="signal peptide" evidence="7">
    <location>
        <begin position="1"/>
        <end position="19"/>
    </location>
</feature>
<dbReference type="AlphaFoldDB" id="A0A126T654"/>
<evidence type="ECO:0000313" key="10">
    <source>
        <dbReference type="Proteomes" id="UP000030512"/>
    </source>
</evidence>
<accession>A0A126T654</accession>
<evidence type="ECO:0000256" key="2">
    <source>
        <dbReference type="ARBA" id="ARBA00010474"/>
    </source>
</evidence>
<dbReference type="GO" id="GO:0044780">
    <property type="term" value="P:bacterial-type flagellum assembly"/>
    <property type="evidence" value="ECO:0007669"/>
    <property type="project" value="InterPro"/>
</dbReference>
<dbReference type="EMBL" id="CP014476">
    <property type="protein sequence ID" value="AMK77573.1"/>
    <property type="molecule type" value="Genomic_DNA"/>
</dbReference>
<dbReference type="Pfam" id="PF17656">
    <property type="entry name" value="ChapFlgA_N"/>
    <property type="match status" value="1"/>
</dbReference>
<evidence type="ECO:0000256" key="1">
    <source>
        <dbReference type="ARBA" id="ARBA00004418"/>
    </source>
</evidence>
<dbReference type="SMART" id="SM00858">
    <property type="entry name" value="SAF"/>
    <property type="match status" value="1"/>
</dbReference>
<dbReference type="STRING" id="1538553.JT25_013955"/>
<evidence type="ECO:0000256" key="7">
    <source>
        <dbReference type="RuleBase" id="RU362063"/>
    </source>
</evidence>
<comment type="similarity">
    <text evidence="2 7">Belongs to the FlgA family.</text>
</comment>
<reference evidence="9 10" key="1">
    <citation type="journal article" date="2015" name="Environ. Microbiol.">
        <title>Methane oxidation coupled to nitrate reduction under hypoxia by the Gammaproteobacterium Methylomonas denitrificans, sp. nov. type strain FJG1.</title>
        <authorList>
            <person name="Kits K.D."/>
            <person name="Klotz M.G."/>
            <person name="Stein L.Y."/>
        </authorList>
    </citation>
    <scope>NUCLEOTIDE SEQUENCE [LARGE SCALE GENOMIC DNA]</scope>
    <source>
        <strain evidence="9 10">FJG1</strain>
    </source>
</reference>
<gene>
    <name evidence="9" type="ORF">JT25_013955</name>
</gene>
<dbReference type="Proteomes" id="UP000030512">
    <property type="component" value="Chromosome"/>
</dbReference>
<dbReference type="NCBIfam" id="TIGR03170">
    <property type="entry name" value="flgA_cterm"/>
    <property type="match status" value="1"/>
</dbReference>
<keyword evidence="9" id="KW-0282">Flagellum</keyword>
<dbReference type="Gene3D" id="3.90.1210.10">
    <property type="entry name" value="Antifreeze-like/N-acetylneuraminic acid synthase C-terminal domain"/>
    <property type="match status" value="1"/>
</dbReference>
<dbReference type="PANTHER" id="PTHR36307">
    <property type="entry name" value="FLAGELLA BASAL BODY P-RING FORMATION PROTEIN FLGA"/>
    <property type="match status" value="1"/>
</dbReference>
<dbReference type="KEGG" id="mdn:JT25_013955"/>
<feature type="domain" description="SAF" evidence="8">
    <location>
        <begin position="104"/>
        <end position="166"/>
    </location>
</feature>
<dbReference type="OrthoDB" id="1669037at2"/>
<evidence type="ECO:0000256" key="5">
    <source>
        <dbReference type="ARBA" id="ARBA00022764"/>
    </source>
</evidence>
<keyword evidence="9" id="KW-0969">Cilium</keyword>
<dbReference type="CDD" id="cd11614">
    <property type="entry name" value="SAF_CpaB_FlgA_like"/>
    <property type="match status" value="1"/>
</dbReference>
<evidence type="ECO:0000256" key="6">
    <source>
        <dbReference type="ARBA" id="ARBA00025643"/>
    </source>
</evidence>
<keyword evidence="9" id="KW-0966">Cell projection</keyword>
<comment type="function">
    <text evidence="6 7">Involved in the assembly process of the P-ring formation. It may associate with FlgF on the rod constituting a structure essential for the P-ring assembly or may act as a modulator protein for the P-ring assembly.</text>
</comment>
<evidence type="ECO:0000259" key="8">
    <source>
        <dbReference type="SMART" id="SM00858"/>
    </source>
</evidence>
<dbReference type="InterPro" id="IPR039246">
    <property type="entry name" value="Flagellar_FlgA"/>
</dbReference>